<dbReference type="EC" id="2.3.1.269" evidence="9"/>
<comment type="catalytic activity">
    <reaction evidence="9">
        <text>N-terminal S-1,2-diacyl-sn-glyceryl-L-cysteinyl-[lipoprotein] + a glycerophospholipid = N-acyl-S-1,2-diacyl-sn-glyceryl-L-cysteinyl-[lipoprotein] + a 2-acyl-sn-glycero-3-phospholipid + H(+)</text>
        <dbReference type="Rhea" id="RHEA:48228"/>
        <dbReference type="Rhea" id="RHEA-COMP:14681"/>
        <dbReference type="Rhea" id="RHEA-COMP:14684"/>
        <dbReference type="ChEBI" id="CHEBI:15378"/>
        <dbReference type="ChEBI" id="CHEBI:136912"/>
        <dbReference type="ChEBI" id="CHEBI:140656"/>
        <dbReference type="ChEBI" id="CHEBI:140657"/>
        <dbReference type="ChEBI" id="CHEBI:140660"/>
        <dbReference type="EC" id="2.3.1.269"/>
    </reaction>
</comment>
<keyword evidence="4 9" id="KW-0808">Transferase</keyword>
<dbReference type="PROSITE" id="PS50263">
    <property type="entry name" value="CN_HYDROLASE"/>
    <property type="match status" value="1"/>
</dbReference>
<protein>
    <recommendedName>
        <fullName evidence="9">Apolipoprotein N-acyltransferase</fullName>
        <shortName evidence="9">ALP N-acyltransferase</shortName>
        <ecNumber evidence="9">2.3.1.269</ecNumber>
    </recommendedName>
</protein>
<evidence type="ECO:0000256" key="1">
    <source>
        <dbReference type="ARBA" id="ARBA00004651"/>
    </source>
</evidence>
<dbReference type="InterPro" id="IPR003010">
    <property type="entry name" value="C-N_Hydrolase"/>
</dbReference>
<dbReference type="NCBIfam" id="TIGR00546">
    <property type="entry name" value="lnt"/>
    <property type="match status" value="1"/>
</dbReference>
<comment type="pathway">
    <text evidence="9">Protein modification; lipoprotein biosynthesis (N-acyl transfer).</text>
</comment>
<dbReference type="PANTHER" id="PTHR38686:SF1">
    <property type="entry name" value="APOLIPOPROTEIN N-ACYLTRANSFERASE"/>
    <property type="match status" value="1"/>
</dbReference>
<gene>
    <name evidence="9" type="primary">lnt</name>
    <name evidence="11" type="ORF">SAMN03080610_01824</name>
</gene>
<dbReference type="GO" id="GO:0042158">
    <property type="term" value="P:lipoprotein biosynthetic process"/>
    <property type="evidence" value="ECO:0007669"/>
    <property type="project" value="UniProtKB-UniRule"/>
</dbReference>
<dbReference type="SUPFAM" id="SSF56317">
    <property type="entry name" value="Carbon-nitrogen hydrolase"/>
    <property type="match status" value="1"/>
</dbReference>
<reference evidence="11 12" key="1">
    <citation type="submission" date="2016-10" db="EMBL/GenBank/DDBJ databases">
        <authorList>
            <person name="de Groot N.N."/>
        </authorList>
    </citation>
    <scope>NUCLEOTIDE SEQUENCE [LARGE SCALE GENOMIC DNA]</scope>
    <source>
        <strain evidence="11 12">DSM 2698</strain>
    </source>
</reference>
<organism evidence="11 12">
    <name type="scientific">Afifella marina DSM 2698</name>
    <dbReference type="NCBI Taxonomy" id="1120955"/>
    <lineage>
        <taxon>Bacteria</taxon>
        <taxon>Pseudomonadati</taxon>
        <taxon>Pseudomonadota</taxon>
        <taxon>Alphaproteobacteria</taxon>
        <taxon>Hyphomicrobiales</taxon>
        <taxon>Afifellaceae</taxon>
        <taxon>Afifella</taxon>
    </lineage>
</organism>
<name>A0A1G5NCE3_AFIMA</name>
<evidence type="ECO:0000256" key="6">
    <source>
        <dbReference type="ARBA" id="ARBA00022989"/>
    </source>
</evidence>
<evidence type="ECO:0000259" key="10">
    <source>
        <dbReference type="PROSITE" id="PS50263"/>
    </source>
</evidence>
<evidence type="ECO:0000256" key="7">
    <source>
        <dbReference type="ARBA" id="ARBA00023136"/>
    </source>
</evidence>
<feature type="transmembrane region" description="Helical" evidence="9">
    <location>
        <begin position="67"/>
        <end position="89"/>
    </location>
</feature>
<dbReference type="Pfam" id="PF20154">
    <property type="entry name" value="LNT_N"/>
    <property type="match status" value="1"/>
</dbReference>
<dbReference type="Pfam" id="PF00795">
    <property type="entry name" value="CN_hydrolase"/>
    <property type="match status" value="1"/>
</dbReference>
<dbReference type="GO" id="GO:0016410">
    <property type="term" value="F:N-acyltransferase activity"/>
    <property type="evidence" value="ECO:0007669"/>
    <property type="project" value="UniProtKB-UniRule"/>
</dbReference>
<feature type="transmembrane region" description="Helical" evidence="9">
    <location>
        <begin position="101"/>
        <end position="129"/>
    </location>
</feature>
<comment type="function">
    <text evidence="9">Catalyzes the phospholipid dependent N-acylation of the N-terminal cysteine of apolipoprotein, the last step in lipoprotein maturation.</text>
</comment>
<keyword evidence="3 9" id="KW-1003">Cell membrane</keyword>
<dbReference type="Gene3D" id="3.60.110.10">
    <property type="entry name" value="Carbon-nitrogen hydrolase"/>
    <property type="match status" value="1"/>
</dbReference>
<dbReference type="OrthoDB" id="9804277at2"/>
<evidence type="ECO:0000256" key="4">
    <source>
        <dbReference type="ARBA" id="ARBA00022679"/>
    </source>
</evidence>
<dbReference type="GO" id="GO:0005886">
    <property type="term" value="C:plasma membrane"/>
    <property type="evidence" value="ECO:0007669"/>
    <property type="project" value="UniProtKB-SubCell"/>
</dbReference>
<evidence type="ECO:0000256" key="9">
    <source>
        <dbReference type="HAMAP-Rule" id="MF_01148"/>
    </source>
</evidence>
<evidence type="ECO:0000313" key="12">
    <source>
        <dbReference type="Proteomes" id="UP000199347"/>
    </source>
</evidence>
<keyword evidence="11" id="KW-0449">Lipoprotein</keyword>
<keyword evidence="5 9" id="KW-0812">Transmembrane</keyword>
<dbReference type="UniPathway" id="UPA00666"/>
<dbReference type="InterPro" id="IPR036526">
    <property type="entry name" value="C-N_Hydrolase_sf"/>
</dbReference>
<dbReference type="EMBL" id="FMVW01000003">
    <property type="protein sequence ID" value="SCZ35066.1"/>
    <property type="molecule type" value="Genomic_DNA"/>
</dbReference>
<comment type="similarity">
    <text evidence="2 9">Belongs to the CN hydrolase family. Apolipoprotein N-acyltransferase subfamily.</text>
</comment>
<feature type="domain" description="CN hydrolase" evidence="10">
    <location>
        <begin position="243"/>
        <end position="498"/>
    </location>
</feature>
<comment type="caution">
    <text evidence="9">Lacks conserved residue(s) required for the propagation of feature annotation.</text>
</comment>
<dbReference type="PANTHER" id="PTHR38686">
    <property type="entry name" value="APOLIPOPROTEIN N-ACYLTRANSFERASE"/>
    <property type="match status" value="1"/>
</dbReference>
<dbReference type="RefSeq" id="WP_092811777.1">
    <property type="nucleotide sequence ID" value="NZ_FMVW01000003.1"/>
</dbReference>
<feature type="transmembrane region" description="Helical" evidence="9">
    <location>
        <begin position="179"/>
        <end position="199"/>
    </location>
</feature>
<dbReference type="STRING" id="1120955.SAMN03080610_01824"/>
<dbReference type="Proteomes" id="UP000199347">
    <property type="component" value="Unassembled WGS sequence"/>
</dbReference>
<comment type="subcellular location">
    <subcellularLocation>
        <location evidence="1 9">Cell membrane</location>
        <topology evidence="1 9">Multi-pass membrane protein</topology>
    </subcellularLocation>
</comment>
<evidence type="ECO:0000256" key="5">
    <source>
        <dbReference type="ARBA" id="ARBA00022692"/>
    </source>
</evidence>
<dbReference type="AlphaFoldDB" id="A0A1G5NCE3"/>
<feature type="transmembrane region" description="Helical" evidence="9">
    <location>
        <begin position="206"/>
        <end position="225"/>
    </location>
</feature>
<dbReference type="InterPro" id="IPR004563">
    <property type="entry name" value="Apolipo_AcylTrfase"/>
</dbReference>
<proteinExistence type="inferred from homology"/>
<dbReference type="CDD" id="cd07571">
    <property type="entry name" value="ALP_N-acyl_transferase"/>
    <property type="match status" value="1"/>
</dbReference>
<accession>A0A1G5NCE3</accession>
<evidence type="ECO:0000313" key="11">
    <source>
        <dbReference type="EMBL" id="SCZ35066.1"/>
    </source>
</evidence>
<keyword evidence="6 9" id="KW-1133">Transmembrane helix</keyword>
<dbReference type="HAMAP" id="MF_01148">
    <property type="entry name" value="Lnt"/>
    <property type="match status" value="1"/>
</dbReference>
<dbReference type="InterPro" id="IPR045378">
    <property type="entry name" value="LNT_N"/>
</dbReference>
<keyword evidence="12" id="KW-1185">Reference proteome</keyword>
<evidence type="ECO:0000256" key="3">
    <source>
        <dbReference type="ARBA" id="ARBA00022475"/>
    </source>
</evidence>
<evidence type="ECO:0000256" key="2">
    <source>
        <dbReference type="ARBA" id="ARBA00010065"/>
    </source>
</evidence>
<sequence>MNRLAQAIILSWGWRRRGIAFSAGAVSALAQAPFFLFPLLWLTLPVLVLLVDGAVSSRFSGRTGRLMAAFGAGWWFGFGYFLAGLWWVGSAFLVEADQFGWLMPFAVVLLPGGLAILWGVGIVAARLIWSSSGWRIFALAFGLGSAEWVRGHLFTGFPWNALGYALTAGEVMMQSASLANIYALSFLAVVIFAAPVTLVTGERRKYLAPLLSVAVVLALAGYGLLRLGSASDATVPGTNLRIVQPAVDQAQKWLPENRNRVFQDYLTLSAEAGGHPLDGQTLVVWPETALPFILTDEPAALAAIGRLLPQGAHLATGAARLENEPDGSRRVFNSIYLVDSDGTIVGSYDKVHLVPFGEYLPLQNLLDRIGLRQLSLLGGGFSSGTRRRTLTLPSTPPFVPLICYEIIFPGEILADEGDRPSFFLNVTNDAWFGHTPGPYQHLHQAQVRAVEEGIPVVRAANTGISAIIDAYGRVRVSAALGAKTFITGGLPETAEIPLAARWDGIFTLIHLLICFSAGFLALRRENAVVPLTPEVSRQKR</sequence>
<keyword evidence="8 9" id="KW-0012">Acyltransferase</keyword>
<evidence type="ECO:0000256" key="8">
    <source>
        <dbReference type="ARBA" id="ARBA00023315"/>
    </source>
</evidence>
<keyword evidence="7 9" id="KW-0472">Membrane</keyword>